<dbReference type="SUPFAM" id="SSF51445">
    <property type="entry name" value="(Trans)glycosidases"/>
    <property type="match status" value="1"/>
</dbReference>
<evidence type="ECO:0000256" key="1">
    <source>
        <dbReference type="ARBA" id="ARBA00001412"/>
    </source>
</evidence>
<evidence type="ECO:0000256" key="3">
    <source>
        <dbReference type="ARBA" id="ARBA00012756"/>
    </source>
</evidence>
<feature type="active site" description="Nucleophile" evidence="7">
    <location>
        <position position="324"/>
    </location>
</feature>
<reference evidence="13" key="1">
    <citation type="journal article" date="2019" name="J. Agric. Food Chem.">
        <title>Structural identity of galactooligosaccharide molecules selectively utilized by single cultures of probiotic bacterial strains.</title>
        <authorList>
            <person name="Boger M."/>
            <person name="van Leeuwen S.S."/>
            <person name="Lammerts van Bueren A."/>
            <person name="Dijkhuizen L."/>
        </authorList>
    </citation>
    <scope>NUCLEOTIDE SEQUENCE</scope>
    <source>
        <strain evidence="14">W51</strain>
        <strain evidence="13">W52</strain>
        <strain evidence="12">W53</strain>
    </source>
</reference>
<dbReference type="EMBL" id="MN102122">
    <property type="protein sequence ID" value="QGT46426.1"/>
    <property type="molecule type" value="Genomic_DNA"/>
</dbReference>
<dbReference type="Gene3D" id="3.20.20.80">
    <property type="entry name" value="Glycosidases"/>
    <property type="match status" value="1"/>
</dbReference>
<evidence type="ECO:0000256" key="4">
    <source>
        <dbReference type="ARBA" id="ARBA00022801"/>
    </source>
</evidence>
<comment type="catalytic activity">
    <reaction evidence="1 6">
        <text>Hydrolysis of terminal non-reducing beta-D-galactose residues in beta-D-galactosides.</text>
        <dbReference type="EC" id="3.2.1.23"/>
    </reaction>
</comment>
<dbReference type="SUPFAM" id="SSF52317">
    <property type="entry name" value="Class I glutamine amidotransferase-like"/>
    <property type="match status" value="1"/>
</dbReference>
<evidence type="ECO:0000259" key="10">
    <source>
        <dbReference type="Pfam" id="PF08532"/>
    </source>
</evidence>
<dbReference type="InterPro" id="IPR003476">
    <property type="entry name" value="Glyco_hydro_42"/>
</dbReference>
<evidence type="ECO:0000259" key="11">
    <source>
        <dbReference type="Pfam" id="PF08533"/>
    </source>
</evidence>
<evidence type="ECO:0000313" key="13">
    <source>
        <dbReference type="EMBL" id="QGT46426.1"/>
    </source>
</evidence>
<feature type="binding site" evidence="8">
    <location>
        <position position="163"/>
    </location>
    <ligand>
        <name>substrate</name>
    </ligand>
</feature>
<feature type="active site" description="Proton donor" evidence="7">
    <location>
        <position position="164"/>
    </location>
</feature>
<dbReference type="Gene3D" id="3.40.50.880">
    <property type="match status" value="1"/>
</dbReference>
<dbReference type="EMBL" id="MN102126">
    <property type="protein sequence ID" value="QGT46436.1"/>
    <property type="molecule type" value="Genomic_DNA"/>
</dbReference>
<feature type="domain" description="Glycoside hydrolase family 42 N-terminal" evidence="9">
    <location>
        <begin position="28"/>
        <end position="401"/>
    </location>
</feature>
<dbReference type="RefSeq" id="WP_004268781.1">
    <property type="nucleotide sequence ID" value="NZ_CAKMAC010000001.1"/>
</dbReference>
<name>A0A315RZI8_BIFAN</name>
<dbReference type="EMBL" id="MN102118">
    <property type="protein sequence ID" value="QGT46416.1"/>
    <property type="molecule type" value="Genomic_DNA"/>
</dbReference>
<organism evidence="13">
    <name type="scientific">Bifidobacterium animalis subsp. lactis</name>
    <name type="common">Bifidobacterium lactis</name>
    <dbReference type="NCBI Taxonomy" id="302911"/>
    <lineage>
        <taxon>Bacteria</taxon>
        <taxon>Bacillati</taxon>
        <taxon>Actinomycetota</taxon>
        <taxon>Actinomycetes</taxon>
        <taxon>Bifidobacteriales</taxon>
        <taxon>Bifidobacteriaceae</taxon>
        <taxon>Bifidobacterium</taxon>
    </lineage>
</organism>
<sequence length="695" mass="78241">MSASTQHRAHRWPQPLPGNDRKIWFGADYNPDQWPEDVQDEDIRLMKQAGVNIVSLAIFSWANIETSDGNFEFDWLDRVIDKLYKAGIAVDLASATASPPMWLTSAHPEVLRRDEQGHVIWPGARQHWRPTSPTFRTYALRLCREMAEHYKDNPAIVSWHVGNEYGCHNYFDYSDDAVQAFREWCRDRYGTIDKVNAAWGTNFWSQRLNSFEEILPPRYVGGEGNFTNPGRLLDFKHFCSDALKEFFCAERDVLSEVTPNIPLTTNFMVSASQNTLDYDDWAHEVDFVSNDHYFTPGSWHIDELAYSASLVDGISRKKPWFLMEQSTSAVNWREINPRKEPGELIRDSMLHLAMGADAICYFQWRQSRSGAEKFHSAMLPLAGEHSQIYRDVCALGADLDTLSDAGILRSKLSKARVAIVQDIQSEWATEHTATPTQHIREWTEPLDWFAAFANRGVTADVTPIHAQWDTYDAVVIPCVYLFSEEMAERLRTFVRNGGKAFVTYYSALADEHDRLHTEGWPGLIGDVVGVRIEEHCPLGTLFPGMLDHLDVSNGTVVHDLADVIDAIADDTTVLATFEADPATGMDGRAAITVHPYHEGGVAYIAGKLGRDGISQSLPEICAALGFELDADPRAGDVLRVVREQEDGAIFEFLFNRTRNTVTADRPAGDMLICSLATDSTDKVTLEPNGVLAFRR</sequence>
<dbReference type="SMR" id="A0A315RZI8"/>
<dbReference type="GO" id="GO:0006012">
    <property type="term" value="P:galactose metabolic process"/>
    <property type="evidence" value="ECO:0007669"/>
    <property type="project" value="InterPro"/>
</dbReference>
<dbReference type="Pfam" id="PF02449">
    <property type="entry name" value="Glyco_hydro_42"/>
    <property type="match status" value="1"/>
</dbReference>
<dbReference type="InterPro" id="IPR013738">
    <property type="entry name" value="Beta_galactosidase_Trimer"/>
</dbReference>
<dbReference type="GO" id="GO:0009341">
    <property type="term" value="C:beta-galactosidase complex"/>
    <property type="evidence" value="ECO:0007669"/>
    <property type="project" value="InterPro"/>
</dbReference>
<feature type="binding site" evidence="8">
    <location>
        <position position="125"/>
    </location>
    <ligand>
        <name>substrate</name>
    </ligand>
</feature>
<dbReference type="PANTHER" id="PTHR36447:SF1">
    <property type="entry name" value="BETA-GALACTOSIDASE GANA"/>
    <property type="match status" value="1"/>
</dbReference>
<protein>
    <recommendedName>
        <fullName evidence="3 6">Beta-galactosidase</fullName>
        <shortName evidence="6">Beta-gal</shortName>
        <ecNumber evidence="3 6">3.2.1.23</ecNumber>
    </recommendedName>
</protein>
<dbReference type="CDD" id="cd03143">
    <property type="entry name" value="A4_beta-galactosidase_middle_domain"/>
    <property type="match status" value="1"/>
</dbReference>
<accession>A0A315RZI8</accession>
<keyword evidence="4 6" id="KW-0378">Hydrolase</keyword>
<dbReference type="Gene3D" id="2.60.40.1180">
    <property type="entry name" value="Golgi alpha-mannosidase II"/>
    <property type="match status" value="1"/>
</dbReference>
<dbReference type="OMA" id="SVQYFQW"/>
<dbReference type="AlphaFoldDB" id="A0A315RZI8"/>
<evidence type="ECO:0000256" key="2">
    <source>
        <dbReference type="ARBA" id="ARBA00005940"/>
    </source>
</evidence>
<dbReference type="InterPro" id="IPR013780">
    <property type="entry name" value="Glyco_hydro_b"/>
</dbReference>
<evidence type="ECO:0000256" key="8">
    <source>
        <dbReference type="PIRSR" id="PIRSR001084-2"/>
    </source>
</evidence>
<evidence type="ECO:0000313" key="14">
    <source>
        <dbReference type="EMBL" id="QGT46436.1"/>
    </source>
</evidence>
<comment type="similarity">
    <text evidence="2 6">Belongs to the glycosyl hydrolase 42 family.</text>
</comment>
<dbReference type="InterPro" id="IPR013739">
    <property type="entry name" value="Beta_galactosidase_C"/>
</dbReference>
<feature type="domain" description="Beta-galactosidase trimerisation" evidence="10">
    <location>
        <begin position="415"/>
        <end position="621"/>
    </location>
</feature>
<dbReference type="PANTHER" id="PTHR36447">
    <property type="entry name" value="BETA-GALACTOSIDASE GANA"/>
    <property type="match status" value="1"/>
</dbReference>
<dbReference type="Pfam" id="PF08532">
    <property type="entry name" value="Glyco_hydro_42M"/>
    <property type="match status" value="1"/>
</dbReference>
<dbReference type="GO" id="GO:0004565">
    <property type="term" value="F:beta-galactosidase activity"/>
    <property type="evidence" value="ECO:0007669"/>
    <property type="project" value="UniProtKB-EC"/>
</dbReference>
<dbReference type="InterPro" id="IPR017853">
    <property type="entry name" value="GH"/>
</dbReference>
<evidence type="ECO:0000313" key="12">
    <source>
        <dbReference type="EMBL" id="QGT46416.1"/>
    </source>
</evidence>
<feature type="domain" description="Beta-galactosidase C-terminal" evidence="11">
    <location>
        <begin position="639"/>
        <end position="691"/>
    </location>
</feature>
<dbReference type="PIRSF" id="PIRSF001084">
    <property type="entry name" value="B-galactosidase"/>
    <property type="match status" value="1"/>
</dbReference>
<proteinExistence type="inferred from homology"/>
<dbReference type="Pfam" id="PF08533">
    <property type="entry name" value="Glyco_hydro_42C"/>
    <property type="match status" value="1"/>
</dbReference>
<keyword evidence="5 6" id="KW-0326">Glycosidase</keyword>
<dbReference type="InterPro" id="IPR029062">
    <property type="entry name" value="Class_I_gatase-like"/>
</dbReference>
<evidence type="ECO:0000259" key="9">
    <source>
        <dbReference type="Pfam" id="PF02449"/>
    </source>
</evidence>
<feature type="binding site" evidence="8">
    <location>
        <position position="332"/>
    </location>
    <ligand>
        <name>substrate</name>
    </ligand>
</feature>
<evidence type="ECO:0000256" key="6">
    <source>
        <dbReference type="PIRNR" id="PIRNR001084"/>
    </source>
</evidence>
<evidence type="ECO:0000256" key="7">
    <source>
        <dbReference type="PIRSR" id="PIRSR001084-1"/>
    </source>
</evidence>
<evidence type="ECO:0000256" key="5">
    <source>
        <dbReference type="ARBA" id="ARBA00023295"/>
    </source>
</evidence>
<reference evidence="13" key="2">
    <citation type="submission" date="2019-06" db="EMBL/GenBank/DDBJ databases">
        <authorList>
            <person name="Boger M.C.L."/>
            <person name="Gerritsen C."/>
            <person name="Lammerts van Bueren A."/>
            <person name="Dijkhuizen L."/>
        </authorList>
    </citation>
    <scope>NUCLEOTIDE SEQUENCE</scope>
    <source>
        <strain evidence="14">W51</strain>
        <strain evidence="13">W52</strain>
        <strain evidence="12">W53</strain>
    </source>
</reference>
<dbReference type="InterPro" id="IPR013529">
    <property type="entry name" value="Glyco_hydro_42_N"/>
</dbReference>
<dbReference type="EC" id="3.2.1.23" evidence="3 6"/>
<dbReference type="GeneID" id="29696183"/>